<dbReference type="Proteomes" id="UP001373714">
    <property type="component" value="Unassembled WGS sequence"/>
</dbReference>
<evidence type="ECO:0000313" key="2">
    <source>
        <dbReference type="EMBL" id="KAK6338363.1"/>
    </source>
</evidence>
<feature type="compositionally biased region" description="Low complexity" evidence="1">
    <location>
        <begin position="162"/>
        <end position="176"/>
    </location>
</feature>
<gene>
    <name evidence="2" type="ORF">TWF730_002427</name>
</gene>
<keyword evidence="3" id="KW-1185">Reference proteome</keyword>
<feature type="region of interest" description="Disordered" evidence="1">
    <location>
        <begin position="93"/>
        <end position="200"/>
    </location>
</feature>
<dbReference type="EMBL" id="JAVHNS010000012">
    <property type="protein sequence ID" value="KAK6338363.1"/>
    <property type="molecule type" value="Genomic_DNA"/>
</dbReference>
<evidence type="ECO:0000313" key="3">
    <source>
        <dbReference type="Proteomes" id="UP001373714"/>
    </source>
</evidence>
<evidence type="ECO:0000256" key="1">
    <source>
        <dbReference type="SAM" id="MobiDB-lite"/>
    </source>
</evidence>
<name>A0AAV9UA52_9PEZI</name>
<accession>A0AAV9UA52</accession>
<organism evidence="2 3">
    <name type="scientific">Orbilia blumenaviensis</name>
    <dbReference type="NCBI Taxonomy" id="1796055"/>
    <lineage>
        <taxon>Eukaryota</taxon>
        <taxon>Fungi</taxon>
        <taxon>Dikarya</taxon>
        <taxon>Ascomycota</taxon>
        <taxon>Pezizomycotina</taxon>
        <taxon>Orbiliomycetes</taxon>
        <taxon>Orbiliales</taxon>
        <taxon>Orbiliaceae</taxon>
        <taxon>Orbilia</taxon>
    </lineage>
</organism>
<sequence length="215" mass="23253">MTRPIEPLHPCHPAHIVHHQHCDHVLRRIYKLSPEDPSQTGCICSSPPEEIVRPICLERGGIPCRIDEVTYETVSVPAECNFCAAVGGRCDGDGDSRMEDEITTESEAVNKEREGEAKSAMQGVKKGRKKGKGSSENSKKGDIAYTPGTKLNVGFSQLGLQSPSASGSGSDSSASKKSSRRRKSSKKPKEAAGDNAESIEERVWKYLRSGPVSGF</sequence>
<feature type="compositionally biased region" description="Basic and acidic residues" evidence="1">
    <location>
        <begin position="108"/>
        <end position="117"/>
    </location>
</feature>
<dbReference type="AlphaFoldDB" id="A0AAV9UA52"/>
<feature type="compositionally biased region" description="Basic residues" evidence="1">
    <location>
        <begin position="177"/>
        <end position="186"/>
    </location>
</feature>
<protein>
    <submittedName>
        <fullName evidence="2">Uncharacterized protein</fullName>
    </submittedName>
</protein>
<proteinExistence type="predicted"/>
<comment type="caution">
    <text evidence="2">The sequence shown here is derived from an EMBL/GenBank/DDBJ whole genome shotgun (WGS) entry which is preliminary data.</text>
</comment>
<reference evidence="2 3" key="1">
    <citation type="submission" date="2019-10" db="EMBL/GenBank/DDBJ databases">
        <authorList>
            <person name="Palmer J.M."/>
        </authorList>
    </citation>
    <scope>NUCLEOTIDE SEQUENCE [LARGE SCALE GENOMIC DNA]</scope>
    <source>
        <strain evidence="2 3">TWF730</strain>
    </source>
</reference>